<dbReference type="EMBL" id="CP041730">
    <property type="protein sequence ID" value="QDQ25979.1"/>
    <property type="molecule type" value="Genomic_DNA"/>
</dbReference>
<evidence type="ECO:0008006" key="3">
    <source>
        <dbReference type="Google" id="ProtNLM"/>
    </source>
</evidence>
<accession>A0A516SCU9</accession>
<evidence type="ECO:0000313" key="2">
    <source>
        <dbReference type="Proteomes" id="UP000317550"/>
    </source>
</evidence>
<dbReference type="Proteomes" id="UP000317550">
    <property type="component" value="Chromosome"/>
</dbReference>
<reference evidence="2" key="1">
    <citation type="submission" date="2019-07" db="EMBL/GenBank/DDBJ databases">
        <title>Chitinimonas sp. nov., isolated from Ny-Alesund, arctica soil.</title>
        <authorList>
            <person name="Xu Q."/>
            <person name="Peng F."/>
        </authorList>
    </citation>
    <scope>NUCLEOTIDE SEQUENCE [LARGE SCALE GENOMIC DNA]</scope>
    <source>
        <strain evidence="2">R3-44</strain>
    </source>
</reference>
<dbReference type="SUPFAM" id="SSF47413">
    <property type="entry name" value="lambda repressor-like DNA-binding domains"/>
    <property type="match status" value="1"/>
</dbReference>
<name>A0A516SCU9_9NEIS</name>
<dbReference type="RefSeq" id="WP_143856902.1">
    <property type="nucleotide sequence ID" value="NZ_CP041730.1"/>
</dbReference>
<protein>
    <recommendedName>
        <fullName evidence="3">Helix-turn-helix domain-containing protein</fullName>
    </recommendedName>
</protein>
<proteinExistence type="predicted"/>
<dbReference type="InterPro" id="IPR010982">
    <property type="entry name" value="Lambda_DNA-bd_dom_sf"/>
</dbReference>
<dbReference type="Gene3D" id="1.10.260.40">
    <property type="entry name" value="lambda repressor-like DNA-binding domains"/>
    <property type="match status" value="1"/>
</dbReference>
<organism evidence="1 2">
    <name type="scientific">Chitinimonas arctica</name>
    <dbReference type="NCBI Taxonomy" id="2594795"/>
    <lineage>
        <taxon>Bacteria</taxon>
        <taxon>Pseudomonadati</taxon>
        <taxon>Pseudomonadota</taxon>
        <taxon>Betaproteobacteria</taxon>
        <taxon>Neisseriales</taxon>
        <taxon>Chitinibacteraceae</taxon>
        <taxon>Chitinimonas</taxon>
    </lineage>
</organism>
<gene>
    <name evidence="1" type="ORF">FNU76_06225</name>
</gene>
<dbReference type="KEGG" id="cari:FNU76_06225"/>
<evidence type="ECO:0000313" key="1">
    <source>
        <dbReference type="EMBL" id="QDQ25979.1"/>
    </source>
</evidence>
<dbReference type="GO" id="GO:0003677">
    <property type="term" value="F:DNA binding"/>
    <property type="evidence" value="ECO:0007669"/>
    <property type="project" value="InterPro"/>
</dbReference>
<dbReference type="Pfam" id="PF14549">
    <property type="entry name" value="P22_Cro"/>
    <property type="match status" value="1"/>
</dbReference>
<sequence>MQKAFVIRNFGSGSETARALRIKPPSVSKWPEELPDSAVGRIARLRPDALRAWWKEQRKHRQAA</sequence>
<dbReference type="AlphaFoldDB" id="A0A516SCU9"/>
<keyword evidence="2" id="KW-1185">Reference proteome</keyword>
<dbReference type="OrthoDB" id="6693632at2"/>